<dbReference type="GO" id="GO:0003677">
    <property type="term" value="F:DNA binding"/>
    <property type="evidence" value="ECO:0007669"/>
    <property type="project" value="InterPro"/>
</dbReference>
<dbReference type="EMBL" id="LHXL01000005">
    <property type="protein sequence ID" value="KXA90450.1"/>
    <property type="molecule type" value="Genomic_DNA"/>
</dbReference>
<evidence type="ECO:0000259" key="2">
    <source>
        <dbReference type="Pfam" id="PF01548"/>
    </source>
</evidence>
<sequence length="335" mass="38390">MNRYIGIDVHQDKCHATIQNCDGETVKRGYFQNSPSGYDDFFDGAGEGIVAIEAGDAWQPIYDWLDEKGFEVKLADPHKMRIIAEVKIKTDCRDSEALADLVRADLIPEVYVPCDEKRDLRRTVRHRGKLVKDRSKLMNRIQAVLRERGIELDVDLRTKKDRRKLLELGIDSIDDYLEVIETLDDRIGELEEEIEETAGDMEEAQLLMTIPGVKYYSALTIIAEIATVERFPTSGHLCSYAGLVPSVNQSGSKEVHGSIQGGRSLLRWILYQCVHVHIQHAPESHITKFYKRLARKKPKKVAKIAAARKLLKTIYWMLKLKEEFHPEGYDPRKSR</sequence>
<reference evidence="4 5" key="1">
    <citation type="journal article" date="2016" name="Sci. Rep.">
        <title>Metabolic traits of an uncultured archaeal lineage -MSBL1- from brine pools of the Red Sea.</title>
        <authorList>
            <person name="Mwirichia R."/>
            <person name="Alam I."/>
            <person name="Rashid M."/>
            <person name="Vinu M."/>
            <person name="Ba-Alawi W."/>
            <person name="Anthony Kamau A."/>
            <person name="Kamanda Ngugi D."/>
            <person name="Goker M."/>
            <person name="Klenk H.P."/>
            <person name="Bajic V."/>
            <person name="Stingl U."/>
        </authorList>
    </citation>
    <scope>NUCLEOTIDE SEQUENCE [LARGE SCALE GENOMIC DNA]</scope>
    <source>
        <strain evidence="4">SCGC-AAA259D14</strain>
    </source>
</reference>
<evidence type="ECO:0000259" key="3">
    <source>
        <dbReference type="Pfam" id="PF02371"/>
    </source>
</evidence>
<dbReference type="AlphaFoldDB" id="A0A133U8D9"/>
<dbReference type="PANTHER" id="PTHR33055:SF13">
    <property type="entry name" value="TRANSPOSASE"/>
    <property type="match status" value="1"/>
</dbReference>
<organism evidence="4 5">
    <name type="scientific">candidate division MSBL1 archaeon SCGC-AAA259D14</name>
    <dbReference type="NCBI Taxonomy" id="1698261"/>
    <lineage>
        <taxon>Archaea</taxon>
        <taxon>Methanobacteriati</taxon>
        <taxon>Methanobacteriota</taxon>
        <taxon>candidate division MSBL1</taxon>
    </lineage>
</organism>
<feature type="domain" description="Transposase IS110-like N-terminal" evidence="2">
    <location>
        <begin position="5"/>
        <end position="147"/>
    </location>
</feature>
<comment type="caution">
    <text evidence="4">The sequence shown here is derived from an EMBL/GenBank/DDBJ whole genome shotgun (WGS) entry which is preliminary data.</text>
</comment>
<dbReference type="PANTHER" id="PTHR33055">
    <property type="entry name" value="TRANSPOSASE FOR INSERTION SEQUENCE ELEMENT IS1111A"/>
    <property type="match status" value="1"/>
</dbReference>
<gene>
    <name evidence="4" type="ORF">AKJ62_00725</name>
</gene>
<evidence type="ECO:0000313" key="5">
    <source>
        <dbReference type="Proteomes" id="UP000070589"/>
    </source>
</evidence>
<dbReference type="GO" id="GO:0006313">
    <property type="term" value="P:DNA transposition"/>
    <property type="evidence" value="ECO:0007669"/>
    <property type="project" value="InterPro"/>
</dbReference>
<dbReference type="InterPro" id="IPR003346">
    <property type="entry name" value="Transposase_20"/>
</dbReference>
<dbReference type="NCBIfam" id="NF033542">
    <property type="entry name" value="transpos_IS110"/>
    <property type="match status" value="1"/>
</dbReference>
<name>A0A133U8D9_9EURY</name>
<keyword evidence="1" id="KW-0175">Coiled coil</keyword>
<dbReference type="Pfam" id="PF01548">
    <property type="entry name" value="DEDD_Tnp_IS110"/>
    <property type="match status" value="1"/>
</dbReference>
<protein>
    <submittedName>
        <fullName evidence="4">Uncharacterized protein</fullName>
    </submittedName>
</protein>
<feature type="coiled-coil region" evidence="1">
    <location>
        <begin position="173"/>
        <end position="207"/>
    </location>
</feature>
<feature type="domain" description="Transposase IS116/IS110/IS902 C-terminal" evidence="3">
    <location>
        <begin position="204"/>
        <end position="284"/>
    </location>
</feature>
<dbReference type="Proteomes" id="UP000070589">
    <property type="component" value="Unassembled WGS sequence"/>
</dbReference>
<evidence type="ECO:0000313" key="4">
    <source>
        <dbReference type="EMBL" id="KXA90450.1"/>
    </source>
</evidence>
<keyword evidence="5" id="KW-1185">Reference proteome</keyword>
<dbReference type="Pfam" id="PF02371">
    <property type="entry name" value="Transposase_20"/>
    <property type="match status" value="1"/>
</dbReference>
<dbReference type="GO" id="GO:0004803">
    <property type="term" value="F:transposase activity"/>
    <property type="evidence" value="ECO:0007669"/>
    <property type="project" value="InterPro"/>
</dbReference>
<accession>A0A133U8D9</accession>
<dbReference type="InterPro" id="IPR002525">
    <property type="entry name" value="Transp_IS110-like_N"/>
</dbReference>
<proteinExistence type="predicted"/>
<evidence type="ECO:0000256" key="1">
    <source>
        <dbReference type="SAM" id="Coils"/>
    </source>
</evidence>
<dbReference type="InterPro" id="IPR047650">
    <property type="entry name" value="Transpos_IS110"/>
</dbReference>